<comment type="caution">
    <text evidence="2">The sequence shown here is derived from an EMBL/GenBank/DDBJ whole genome shotgun (WGS) entry which is preliminary data.</text>
</comment>
<feature type="domain" description="ChsH2 C-terminal OB-fold" evidence="1">
    <location>
        <begin position="44"/>
        <end position="109"/>
    </location>
</feature>
<dbReference type="PANTHER" id="PTHR34075:SF5">
    <property type="entry name" value="BLR3430 PROTEIN"/>
    <property type="match status" value="1"/>
</dbReference>
<name>T1A9B4_9ZZZZ</name>
<dbReference type="EMBL" id="AUZZ01008267">
    <property type="protein sequence ID" value="EQD38430.1"/>
    <property type="molecule type" value="Genomic_DNA"/>
</dbReference>
<proteinExistence type="predicted"/>
<sequence>GLAVLPGTGRREGSGAPACTRKKCAFVFATPAATAWSAAPRPTWIDLPTTGKIHSWTTCHFGSEAFLKETPYNLALVEFEGADSVMLVRLKDAVESDLYVGMPVEARFDPNPKYSITDVWFVPRT</sequence>
<evidence type="ECO:0000259" key="1">
    <source>
        <dbReference type="Pfam" id="PF01796"/>
    </source>
</evidence>
<dbReference type="PANTHER" id="PTHR34075">
    <property type="entry name" value="BLR3430 PROTEIN"/>
    <property type="match status" value="1"/>
</dbReference>
<accession>T1A9B4</accession>
<protein>
    <submittedName>
        <fullName evidence="2">Cytoplasmic protein</fullName>
    </submittedName>
</protein>
<feature type="non-terminal residue" evidence="2">
    <location>
        <position position="1"/>
    </location>
</feature>
<dbReference type="AlphaFoldDB" id="T1A9B4"/>
<dbReference type="InterPro" id="IPR002878">
    <property type="entry name" value="ChsH2_C"/>
</dbReference>
<reference evidence="2" key="1">
    <citation type="submission" date="2013-08" db="EMBL/GenBank/DDBJ databases">
        <authorList>
            <person name="Mendez C."/>
            <person name="Richter M."/>
            <person name="Ferrer M."/>
            <person name="Sanchez J."/>
        </authorList>
    </citation>
    <scope>NUCLEOTIDE SEQUENCE</scope>
</reference>
<dbReference type="SUPFAM" id="SSF50249">
    <property type="entry name" value="Nucleic acid-binding proteins"/>
    <property type="match status" value="1"/>
</dbReference>
<dbReference type="Pfam" id="PF01796">
    <property type="entry name" value="OB_ChsH2_C"/>
    <property type="match status" value="1"/>
</dbReference>
<evidence type="ECO:0000313" key="2">
    <source>
        <dbReference type="EMBL" id="EQD38430.1"/>
    </source>
</evidence>
<dbReference type="InterPro" id="IPR012340">
    <property type="entry name" value="NA-bd_OB-fold"/>
</dbReference>
<gene>
    <name evidence="2" type="ORF">B2A_11454</name>
</gene>
<organism evidence="2">
    <name type="scientific">mine drainage metagenome</name>
    <dbReference type="NCBI Taxonomy" id="410659"/>
    <lineage>
        <taxon>unclassified sequences</taxon>
        <taxon>metagenomes</taxon>
        <taxon>ecological metagenomes</taxon>
    </lineage>
</organism>
<dbReference type="InterPro" id="IPR052513">
    <property type="entry name" value="Thioester_dehydratase-like"/>
</dbReference>
<reference evidence="2" key="2">
    <citation type="journal article" date="2014" name="ISME J.">
        <title>Microbial stratification in low pH oxic and suboxic macroscopic growths along an acid mine drainage.</title>
        <authorList>
            <person name="Mendez-Garcia C."/>
            <person name="Mesa V."/>
            <person name="Sprenger R.R."/>
            <person name="Richter M."/>
            <person name="Diez M.S."/>
            <person name="Solano J."/>
            <person name="Bargiela R."/>
            <person name="Golyshina O.V."/>
            <person name="Manteca A."/>
            <person name="Ramos J.L."/>
            <person name="Gallego J.R."/>
            <person name="Llorente I."/>
            <person name="Martins Dos Santos V.A."/>
            <person name="Jensen O.N."/>
            <person name="Pelaez A.I."/>
            <person name="Sanchez J."/>
            <person name="Ferrer M."/>
        </authorList>
    </citation>
    <scope>NUCLEOTIDE SEQUENCE</scope>
</reference>